<organism evidence="3">
    <name type="scientific">Strongyloides stercoralis</name>
    <name type="common">Threadworm</name>
    <dbReference type="NCBI Taxonomy" id="6248"/>
    <lineage>
        <taxon>Eukaryota</taxon>
        <taxon>Metazoa</taxon>
        <taxon>Ecdysozoa</taxon>
        <taxon>Nematoda</taxon>
        <taxon>Chromadorea</taxon>
        <taxon>Rhabditida</taxon>
        <taxon>Tylenchina</taxon>
        <taxon>Panagrolaimomorpha</taxon>
        <taxon>Strongyloidoidea</taxon>
        <taxon>Strongyloididae</taxon>
        <taxon>Strongyloides</taxon>
    </lineage>
</organism>
<feature type="compositionally biased region" description="Acidic residues" evidence="1">
    <location>
        <begin position="142"/>
        <end position="151"/>
    </location>
</feature>
<protein>
    <submittedName>
        <fullName evidence="3">Shugoshin_C domain-containing protein</fullName>
    </submittedName>
</protein>
<feature type="compositionally biased region" description="Polar residues" evidence="1">
    <location>
        <begin position="208"/>
        <end position="218"/>
    </location>
</feature>
<reference evidence="3" key="1">
    <citation type="submission" date="2015-08" db="UniProtKB">
        <authorList>
            <consortium name="WormBaseParasite"/>
        </authorList>
    </citation>
    <scope>IDENTIFICATION</scope>
</reference>
<feature type="compositionally biased region" description="Polar residues" evidence="1">
    <location>
        <begin position="125"/>
        <end position="141"/>
    </location>
</feature>
<evidence type="ECO:0000256" key="1">
    <source>
        <dbReference type="SAM" id="MobiDB-lite"/>
    </source>
</evidence>
<feature type="compositionally biased region" description="Polar residues" evidence="1">
    <location>
        <begin position="160"/>
        <end position="175"/>
    </location>
</feature>
<evidence type="ECO:0000313" key="3">
    <source>
        <dbReference type="WBParaSite" id="SSTP_0000567500.1"/>
    </source>
</evidence>
<dbReference type="WBParaSite" id="SSTP_0000567500.1">
    <property type="protein sequence ID" value="SSTP_0000567500.1"/>
    <property type="gene ID" value="SSTP_0000567500"/>
</dbReference>
<sequence length="218" mass="23890">MGNNTKPRISKKLCKDKPLLCPHGNEEVCETELDSQTNQLGGGSSKGTKVPVQRNNSCLKRKTTATASSSREADPHDLVDVEESQGVKDDSGQTPAKRKCPASGLESGDKAVTTSKEVSGIPDPANNNQSLNQEQPSTSENANEEEEEEEEESRRVTPNFDITTTSTEILENISRTTEKCPRKAKPTSRKNKIKEYFEKVTSKRNKNTKPSTEDSPPA</sequence>
<name>A0A0K0E845_STRER</name>
<feature type="compositionally biased region" description="Polar residues" evidence="1">
    <location>
        <begin position="53"/>
        <end position="70"/>
    </location>
</feature>
<accession>A0A0K0E845</accession>
<feature type="compositionally biased region" description="Basic and acidic residues" evidence="1">
    <location>
        <begin position="71"/>
        <end position="91"/>
    </location>
</feature>
<dbReference type="AlphaFoldDB" id="A0A0K0E845"/>
<evidence type="ECO:0000313" key="2">
    <source>
        <dbReference type="Proteomes" id="UP000035681"/>
    </source>
</evidence>
<dbReference type="WBParaSite" id="TCONS_00003057.p1">
    <property type="protein sequence ID" value="TCONS_00003057.p1"/>
    <property type="gene ID" value="XLOC_002823"/>
</dbReference>
<feature type="region of interest" description="Disordered" evidence="1">
    <location>
        <begin position="32"/>
        <end position="218"/>
    </location>
</feature>
<dbReference type="Proteomes" id="UP000035681">
    <property type="component" value="Unplaced"/>
</dbReference>
<feature type="compositionally biased region" description="Basic residues" evidence="1">
    <location>
        <begin position="182"/>
        <end position="192"/>
    </location>
</feature>
<keyword evidence="2" id="KW-1185">Reference proteome</keyword>
<proteinExistence type="predicted"/>